<feature type="region of interest" description="Disordered" evidence="7">
    <location>
        <begin position="99"/>
        <end position="132"/>
    </location>
</feature>
<organism evidence="9 10">
    <name type="scientific">Strongyloides stercoralis</name>
    <name type="common">Threadworm</name>
    <dbReference type="NCBI Taxonomy" id="6248"/>
    <lineage>
        <taxon>Eukaryota</taxon>
        <taxon>Metazoa</taxon>
        <taxon>Ecdysozoa</taxon>
        <taxon>Nematoda</taxon>
        <taxon>Chromadorea</taxon>
        <taxon>Rhabditida</taxon>
        <taxon>Tylenchina</taxon>
        <taxon>Panagrolaimomorpha</taxon>
        <taxon>Strongyloidoidea</taxon>
        <taxon>Strongyloididae</taxon>
        <taxon>Strongyloides</taxon>
    </lineage>
</organism>
<feature type="domain" description="C2H2-type" evidence="8">
    <location>
        <begin position="235"/>
        <end position="256"/>
    </location>
</feature>
<evidence type="ECO:0000256" key="4">
    <source>
        <dbReference type="ARBA" id="ARBA00022833"/>
    </source>
</evidence>
<sequence length="1308" mass="150108">ELEVLCSKEKSNEFIEFSHSVFSEIMNTGVCPKSGSSDFMDRDKQLKSDKKMNSITSLLNYFSETTVNNSPGNTELENKGGNISSEVPLSHLTDIFGFESNENTTSGRKRSNTEGNMNEAKKKRPNSSDDVTLLSVTPAPALTPNYISHQFYNNVSGCSSEIPTDCNLAKESPVEHTDMPKLKEPSPISQQGVFLPQEECVFEEKRCEFTTCNYYYKTNEDYRFHNKGHVVSSSFKCTYCGLSFTGVSYLSNHERMWCTLKINSNKGLPSPLATSTPAIPYVRKDFIPKPQPQRINFPTNLSEKQVPMPPTALYEALFTKPNTMPTNKEIPVQNFHQPFIKQNGRNPPFIPPQINSNFYLPETTNRNKLLEGPNSRYFVLKNGQIQEPHTFQLPRPPMPVPIKSNVCETKPKRIYCKVESCSFSTEIERLDRDHYCEFHSGETNEICEYCSSGFPTKRILSQHRIKYCKMASNFIKKLHTDSNVDPHFLNSKKSIGRKIFLDSDKREICFYQCEFKGISELDMMNHISNYHLAEGRFPCSACELKFSSNDLLAAHEELYCSKTSEKSAHMLHEHLNGHSDNFITKYLCNNCKQYFLNETTLQEHSRFPCSYKETEKYFNIVNTLVDISYENCHFNPSYFGKTYYGEYKKIQNVVKQVGISSPIMHYPYVCKEEGCNIRFMFHADISEHYILHHNISNPKIEFKKLIFPSHRYTPEARKNDGYFTLDELMNFSQEDFKKHNVFFNRKSKLSPCNDSLCFVKKKKTVPDIEKIENLLHDFASTDDTECEPEKPNVLSPFEDKPLLISKTETNDIDIKNKKLSNEETMVIDLTKAPDDTESDDGIECLDGHFESKGKTGFHNMNYSELRTSNTKMSPLGISNITMGNLDSRVSNVHLKNSTQSKEIISSTIDKRTPERPSRPTPLRALRNSPILQTRNSILEKSRSPKNFSSGTTNESKKGSPLQCHKYNTQTAGCLQQNLKSKDQTPRDEKDVFRKVTQILHENAPKKAVGTTQNYDADNINNTSNFSTLKEQNVKQANGASYFLHKVACHDQPSLEQNTNVPSSTNYTHMIKSNGPSKQMDGIYCCIFSGDCNFITKYRISYEKHLTEHANIKAIFRCCSCPLIFQTENSFIEHRTKYCTKSVRLVKSLLHPNISPHQEFLNLADYYNLIMCRYSEICSFVCNKIEELKYHIQELHGNNPTLYNCPKCNALFKDKVSLAIHSRNYCWKTMEIQISEGKLMHCNAESCDFSSYSVPEWHIHLASHLYIGGRTPYECSKCYIYLATKTAEIEHEKYFCPIIKPKFVDPSIK</sequence>
<dbReference type="PANTHER" id="PTHR24394">
    <property type="entry name" value="ZINC FINGER PROTEIN"/>
    <property type="match status" value="1"/>
</dbReference>
<protein>
    <submittedName>
        <fullName evidence="10">C2H2-type domain-containing protein</fullName>
    </submittedName>
</protein>
<proteinExistence type="predicted"/>
<dbReference type="PROSITE" id="PS00028">
    <property type="entry name" value="ZINC_FINGER_C2H2_1"/>
    <property type="match status" value="1"/>
</dbReference>
<dbReference type="SMART" id="SM00355">
    <property type="entry name" value="ZnF_C2H2"/>
    <property type="match status" value="12"/>
</dbReference>
<dbReference type="GO" id="GO:0000981">
    <property type="term" value="F:DNA-binding transcription factor activity, RNA polymerase II-specific"/>
    <property type="evidence" value="ECO:0007669"/>
    <property type="project" value="TreeGrafter"/>
</dbReference>
<evidence type="ECO:0000313" key="10">
    <source>
        <dbReference type="WBParaSite" id="TCONS_00011596.p1"/>
    </source>
</evidence>
<keyword evidence="2" id="KW-0677">Repeat</keyword>
<dbReference type="PANTHER" id="PTHR24394:SF29">
    <property type="entry name" value="MYONEURIN"/>
    <property type="match status" value="1"/>
</dbReference>
<keyword evidence="9" id="KW-1185">Reference proteome</keyword>
<dbReference type="WBParaSite" id="TCONS_00011596.p1">
    <property type="protein sequence ID" value="TCONS_00011596.p1"/>
    <property type="gene ID" value="XLOC_006170"/>
</dbReference>
<dbReference type="GO" id="GO:0005634">
    <property type="term" value="C:nucleus"/>
    <property type="evidence" value="ECO:0007669"/>
    <property type="project" value="TreeGrafter"/>
</dbReference>
<keyword evidence="5" id="KW-0539">Nucleus</keyword>
<feature type="compositionally biased region" description="Polar residues" evidence="7">
    <location>
        <begin position="897"/>
        <end position="907"/>
    </location>
</feature>
<dbReference type="PROSITE" id="PS50157">
    <property type="entry name" value="ZINC_FINGER_C2H2_2"/>
    <property type="match status" value="3"/>
</dbReference>
<evidence type="ECO:0000256" key="5">
    <source>
        <dbReference type="ARBA" id="ARBA00023242"/>
    </source>
</evidence>
<feature type="domain" description="C2H2-type" evidence="8">
    <location>
        <begin position="586"/>
        <end position="613"/>
    </location>
</feature>
<dbReference type="GO" id="GO:0008270">
    <property type="term" value="F:zinc ion binding"/>
    <property type="evidence" value="ECO:0007669"/>
    <property type="project" value="UniProtKB-KW"/>
</dbReference>
<evidence type="ECO:0000256" key="2">
    <source>
        <dbReference type="ARBA" id="ARBA00022737"/>
    </source>
</evidence>
<feature type="domain" description="C2H2-type" evidence="8">
    <location>
        <begin position="537"/>
        <end position="567"/>
    </location>
</feature>
<evidence type="ECO:0000256" key="6">
    <source>
        <dbReference type="PROSITE-ProRule" id="PRU00042"/>
    </source>
</evidence>
<reference evidence="10" key="1">
    <citation type="submission" date="2024-02" db="UniProtKB">
        <authorList>
            <consortium name="WormBaseParasite"/>
        </authorList>
    </citation>
    <scope>IDENTIFICATION</scope>
</reference>
<dbReference type="Proteomes" id="UP000035681">
    <property type="component" value="Unplaced"/>
</dbReference>
<name>A0AAF5DH47_STRER</name>
<feature type="region of interest" description="Disordered" evidence="7">
    <location>
        <begin position="897"/>
        <end position="963"/>
    </location>
</feature>
<accession>A0AAF5DH47</accession>
<feature type="compositionally biased region" description="Polar residues" evidence="7">
    <location>
        <begin position="943"/>
        <end position="953"/>
    </location>
</feature>
<dbReference type="AlphaFoldDB" id="A0AAF5DH47"/>
<evidence type="ECO:0000256" key="1">
    <source>
        <dbReference type="ARBA" id="ARBA00022723"/>
    </source>
</evidence>
<keyword evidence="4" id="KW-0862">Zinc</keyword>
<feature type="compositionally biased region" description="Basic and acidic residues" evidence="7">
    <location>
        <begin position="908"/>
        <end position="917"/>
    </location>
</feature>
<evidence type="ECO:0000313" key="9">
    <source>
        <dbReference type="Proteomes" id="UP000035681"/>
    </source>
</evidence>
<dbReference type="InterPro" id="IPR013087">
    <property type="entry name" value="Znf_C2H2_type"/>
</dbReference>
<keyword evidence="3 6" id="KW-0863">Zinc-finger</keyword>
<evidence type="ECO:0000256" key="3">
    <source>
        <dbReference type="ARBA" id="ARBA00022771"/>
    </source>
</evidence>
<keyword evidence="1" id="KW-0479">Metal-binding</keyword>
<dbReference type="Gene3D" id="3.30.160.60">
    <property type="entry name" value="Classic Zinc Finger"/>
    <property type="match status" value="1"/>
</dbReference>
<evidence type="ECO:0000256" key="7">
    <source>
        <dbReference type="SAM" id="MobiDB-lite"/>
    </source>
</evidence>
<evidence type="ECO:0000259" key="8">
    <source>
        <dbReference type="PROSITE" id="PS50157"/>
    </source>
</evidence>